<evidence type="ECO:0008006" key="4">
    <source>
        <dbReference type="Google" id="ProtNLM"/>
    </source>
</evidence>
<gene>
    <name evidence="2" type="ORF">QNA08_05480</name>
</gene>
<dbReference type="EMBL" id="JASJEV010000002">
    <property type="protein sequence ID" value="MDJ1157681.1"/>
    <property type="molecule type" value="Genomic_DNA"/>
</dbReference>
<feature type="transmembrane region" description="Helical" evidence="1">
    <location>
        <begin position="121"/>
        <end position="154"/>
    </location>
</feature>
<evidence type="ECO:0000313" key="3">
    <source>
        <dbReference type="Proteomes" id="UP001321492"/>
    </source>
</evidence>
<feature type="transmembrane region" description="Helical" evidence="1">
    <location>
        <begin position="166"/>
        <end position="191"/>
    </location>
</feature>
<feature type="transmembrane region" description="Helical" evidence="1">
    <location>
        <begin position="76"/>
        <end position="101"/>
    </location>
</feature>
<organism evidence="2 3">
    <name type="scientific">Chelatococcus albus</name>
    <dbReference type="NCBI Taxonomy" id="3047466"/>
    <lineage>
        <taxon>Bacteria</taxon>
        <taxon>Pseudomonadati</taxon>
        <taxon>Pseudomonadota</taxon>
        <taxon>Alphaproteobacteria</taxon>
        <taxon>Hyphomicrobiales</taxon>
        <taxon>Chelatococcaceae</taxon>
        <taxon>Chelatococcus</taxon>
    </lineage>
</organism>
<evidence type="ECO:0000313" key="2">
    <source>
        <dbReference type="EMBL" id="MDJ1157681.1"/>
    </source>
</evidence>
<feature type="transmembrane region" description="Helical" evidence="1">
    <location>
        <begin position="36"/>
        <end position="55"/>
    </location>
</feature>
<keyword evidence="1" id="KW-0472">Membrane</keyword>
<dbReference type="RefSeq" id="WP_283739658.1">
    <property type="nucleotide sequence ID" value="NZ_JASJEV010000002.1"/>
</dbReference>
<dbReference type="Proteomes" id="UP001321492">
    <property type="component" value="Unassembled WGS sequence"/>
</dbReference>
<reference evidence="2 3" key="1">
    <citation type="submission" date="2023-05" db="EMBL/GenBank/DDBJ databases">
        <title>Chelatococcus sp. nov., a moderately thermophilic bacterium isolated from hot spring microbial mat.</title>
        <authorList>
            <person name="Hu C.-J."/>
            <person name="Li W.-J."/>
        </authorList>
    </citation>
    <scope>NUCLEOTIDE SEQUENCE [LARGE SCALE GENOMIC DNA]</scope>
    <source>
        <strain evidence="2 3">SYSU G07232</strain>
    </source>
</reference>
<keyword evidence="1" id="KW-1133">Transmembrane helix</keyword>
<evidence type="ECO:0000256" key="1">
    <source>
        <dbReference type="SAM" id="Phobius"/>
    </source>
</evidence>
<comment type="caution">
    <text evidence="2">The sequence shown here is derived from an EMBL/GenBank/DDBJ whole genome shotgun (WGS) entry which is preliminary data.</text>
</comment>
<keyword evidence="3" id="KW-1185">Reference proteome</keyword>
<sequence>MLLTADEVSRSLRGSWQLLQRQAEGIRLFDVSYEGFWRSFGAIVLTLPVAVVALASERIQRGLGTEGLRLADHLGLTLSFALAHVVLFCAFPLLMIGFVRLMGLERAYVPFVVAHNWTNAFLAFVFAVPMALVMLGLATPGLGAFYALAFMVIAARLRWFVARVTLGVSGGLAAALVVADFAVEIGLATLFDALTG</sequence>
<name>A0ABT7AE80_9HYPH</name>
<protein>
    <recommendedName>
        <fullName evidence="4">Yip1 domain-containing protein</fullName>
    </recommendedName>
</protein>
<accession>A0ABT7AE80</accession>
<keyword evidence="1" id="KW-0812">Transmembrane</keyword>
<proteinExistence type="predicted"/>